<accession>A0ACA9PMH6</accession>
<feature type="non-terminal residue" evidence="1">
    <location>
        <position position="1"/>
    </location>
</feature>
<proteinExistence type="predicted"/>
<reference evidence="1" key="1">
    <citation type="submission" date="2021-06" db="EMBL/GenBank/DDBJ databases">
        <authorList>
            <person name="Kallberg Y."/>
            <person name="Tangrot J."/>
            <person name="Rosling A."/>
        </authorList>
    </citation>
    <scope>NUCLEOTIDE SEQUENCE</scope>
    <source>
        <strain evidence="1">28 12/20/2015</strain>
    </source>
</reference>
<evidence type="ECO:0000313" key="2">
    <source>
        <dbReference type="Proteomes" id="UP000789366"/>
    </source>
</evidence>
<evidence type="ECO:0000313" key="1">
    <source>
        <dbReference type="EMBL" id="CAG8709495.1"/>
    </source>
</evidence>
<sequence>TNIVHLMLDKLNQKYLKNNNINTIFKKFLEEESNDAIDDYVAKVNNLNSRNIKNLESQKNWKN</sequence>
<dbReference type="EMBL" id="CAJVPW010025627">
    <property type="protein sequence ID" value="CAG8709495.1"/>
    <property type="molecule type" value="Genomic_DNA"/>
</dbReference>
<organism evidence="1 2">
    <name type="scientific">Cetraspora pellucida</name>
    <dbReference type="NCBI Taxonomy" id="1433469"/>
    <lineage>
        <taxon>Eukaryota</taxon>
        <taxon>Fungi</taxon>
        <taxon>Fungi incertae sedis</taxon>
        <taxon>Mucoromycota</taxon>
        <taxon>Glomeromycotina</taxon>
        <taxon>Glomeromycetes</taxon>
        <taxon>Diversisporales</taxon>
        <taxon>Gigasporaceae</taxon>
        <taxon>Cetraspora</taxon>
    </lineage>
</organism>
<name>A0ACA9PMH6_9GLOM</name>
<dbReference type="Proteomes" id="UP000789366">
    <property type="component" value="Unassembled WGS sequence"/>
</dbReference>
<gene>
    <name evidence="1" type="ORF">SPELUC_LOCUS11725</name>
</gene>
<protein>
    <submittedName>
        <fullName evidence="1">11560_t:CDS:1</fullName>
    </submittedName>
</protein>
<keyword evidence="2" id="KW-1185">Reference proteome</keyword>
<comment type="caution">
    <text evidence="1">The sequence shown here is derived from an EMBL/GenBank/DDBJ whole genome shotgun (WGS) entry which is preliminary data.</text>
</comment>